<dbReference type="Proteomes" id="UP000533469">
    <property type="component" value="Unassembled WGS sequence"/>
</dbReference>
<evidence type="ECO:0000259" key="4">
    <source>
        <dbReference type="PROSITE" id="PS51186"/>
    </source>
</evidence>
<keyword evidence="6" id="KW-1185">Reference proteome</keyword>
<comment type="caution">
    <text evidence="5">The sequence shown here is derived from an EMBL/GenBank/DDBJ whole genome shotgun (WGS) entry which is preliminary data.</text>
</comment>
<reference evidence="5 6" key="1">
    <citation type="submission" date="2020-08" db="EMBL/GenBank/DDBJ databases">
        <title>Genomic Encyclopedia of Type Strains, Phase IV (KMG-IV): sequencing the most valuable type-strain genomes for metagenomic binning, comparative biology and taxonomic classification.</title>
        <authorList>
            <person name="Goeker M."/>
        </authorList>
    </citation>
    <scope>NUCLEOTIDE SEQUENCE [LARGE SCALE GENOMIC DNA]</scope>
    <source>
        <strain evidence="5 6">DSM 5895</strain>
    </source>
</reference>
<name>A0A839ZEH3_9HYPH</name>
<sequence length="189" mass="20378">MRRGRGAGAGLAPDKTPPHGTATTEMMMDLRPANEDDLPGVLAIYNDAVLNSTAIWNDTPTDLANRRAWLTDRRAKSYPIVVATEGEQVLGYASFGDFRPFDGFRVCVEHSVYVAQAARGRGIGRQLVGALFEPARALGKKVMIGGITAGNAPSIALHARLGFVQTAFMPGIGTKFGQRLDLVFMQKDM</sequence>
<dbReference type="EC" id="2.3.1.183" evidence="5"/>
<evidence type="ECO:0000313" key="5">
    <source>
        <dbReference type="EMBL" id="MBB3773213.1"/>
    </source>
</evidence>
<dbReference type="Gene3D" id="3.40.630.30">
    <property type="match status" value="1"/>
</dbReference>
<dbReference type="AlphaFoldDB" id="A0A839ZEH3"/>
<dbReference type="GO" id="GO:0102971">
    <property type="term" value="F:phosphinothricin N-acetyltransferase activity"/>
    <property type="evidence" value="ECO:0007669"/>
    <property type="project" value="UniProtKB-EC"/>
</dbReference>
<dbReference type="EMBL" id="JACICD010000008">
    <property type="protein sequence ID" value="MBB3773213.1"/>
    <property type="molecule type" value="Genomic_DNA"/>
</dbReference>
<dbReference type="SUPFAM" id="SSF55729">
    <property type="entry name" value="Acyl-CoA N-acyltransferases (Nat)"/>
    <property type="match status" value="1"/>
</dbReference>
<dbReference type="InterPro" id="IPR000182">
    <property type="entry name" value="GNAT_dom"/>
</dbReference>
<evidence type="ECO:0000256" key="3">
    <source>
        <dbReference type="SAM" id="MobiDB-lite"/>
    </source>
</evidence>
<evidence type="ECO:0000256" key="2">
    <source>
        <dbReference type="ARBA" id="ARBA00023315"/>
    </source>
</evidence>
<dbReference type="PANTHER" id="PTHR43072">
    <property type="entry name" value="N-ACETYLTRANSFERASE"/>
    <property type="match status" value="1"/>
</dbReference>
<dbReference type="PANTHER" id="PTHR43072:SF23">
    <property type="entry name" value="UPF0039 PROTEIN C11D3.02C"/>
    <property type="match status" value="1"/>
</dbReference>
<keyword evidence="2 5" id="KW-0012">Acyltransferase</keyword>
<feature type="region of interest" description="Disordered" evidence="3">
    <location>
        <begin position="1"/>
        <end position="23"/>
    </location>
</feature>
<dbReference type="PROSITE" id="PS51186">
    <property type="entry name" value="GNAT"/>
    <property type="match status" value="1"/>
</dbReference>
<feature type="domain" description="N-acetyltransferase" evidence="4">
    <location>
        <begin position="28"/>
        <end position="189"/>
    </location>
</feature>
<keyword evidence="1 5" id="KW-0808">Transferase</keyword>
<evidence type="ECO:0000256" key="1">
    <source>
        <dbReference type="ARBA" id="ARBA00022679"/>
    </source>
</evidence>
<accession>A0A839ZEH3</accession>
<dbReference type="CDD" id="cd04301">
    <property type="entry name" value="NAT_SF"/>
    <property type="match status" value="1"/>
</dbReference>
<evidence type="ECO:0000313" key="6">
    <source>
        <dbReference type="Proteomes" id="UP000533469"/>
    </source>
</evidence>
<organism evidence="5 6">
    <name type="scientific">Ancylobacter tetraedralis</name>
    <dbReference type="NCBI Taxonomy" id="217068"/>
    <lineage>
        <taxon>Bacteria</taxon>
        <taxon>Pseudomonadati</taxon>
        <taxon>Pseudomonadota</taxon>
        <taxon>Alphaproteobacteria</taxon>
        <taxon>Hyphomicrobiales</taxon>
        <taxon>Xanthobacteraceae</taxon>
        <taxon>Ancylobacter</taxon>
    </lineage>
</organism>
<dbReference type="InterPro" id="IPR016181">
    <property type="entry name" value="Acyl_CoA_acyltransferase"/>
</dbReference>
<proteinExistence type="predicted"/>
<dbReference type="Pfam" id="PF00583">
    <property type="entry name" value="Acetyltransf_1"/>
    <property type="match status" value="1"/>
</dbReference>
<gene>
    <name evidence="5" type="ORF">FHS55_003844</name>
</gene>
<protein>
    <submittedName>
        <fullName evidence="5">Phosphinothricin acetyltransferase</fullName>
        <ecNumber evidence="5">2.3.1.183</ecNumber>
    </submittedName>
</protein>